<dbReference type="PANTHER" id="PTHR38441">
    <property type="entry name" value="INTEGRAL MEMBRANE PROTEIN-RELATED"/>
    <property type="match status" value="1"/>
</dbReference>
<dbReference type="RefSeq" id="WP_057775986.1">
    <property type="nucleotide sequence ID" value="NZ_CP042593.1"/>
</dbReference>
<dbReference type="KEGG" id="bda:FSZ17_04995"/>
<dbReference type="EMBL" id="CP042593">
    <property type="protein sequence ID" value="QED46684.1"/>
    <property type="molecule type" value="Genomic_DNA"/>
</dbReference>
<dbReference type="OrthoDB" id="2886991at2"/>
<evidence type="ECO:0000256" key="1">
    <source>
        <dbReference type="SAM" id="Phobius"/>
    </source>
</evidence>
<dbReference type="PANTHER" id="PTHR38441:SF1">
    <property type="entry name" value="MEMBRANE PROTEIN"/>
    <property type="match status" value="1"/>
</dbReference>
<keyword evidence="1" id="KW-0472">Membrane</keyword>
<dbReference type="STRING" id="1742359.GCA_001439625_00930"/>
<organism evidence="2 3">
    <name type="scientific">Cytobacillus dafuensis</name>
    <name type="common">Bacillus dafuensis</name>
    <dbReference type="NCBI Taxonomy" id="1742359"/>
    <lineage>
        <taxon>Bacteria</taxon>
        <taxon>Bacillati</taxon>
        <taxon>Bacillota</taxon>
        <taxon>Bacilli</taxon>
        <taxon>Bacillales</taxon>
        <taxon>Bacillaceae</taxon>
        <taxon>Cytobacillus</taxon>
    </lineage>
</organism>
<dbReference type="Proteomes" id="UP000321555">
    <property type="component" value="Chromosome"/>
</dbReference>
<keyword evidence="1" id="KW-0812">Transmembrane</keyword>
<sequence length="116" mass="13665">MAKKVYKSDLKKRGEDFEKIEQSSQFQELMAAKRKFLVPSIILFFGLYLLFPILISYTNLMDAPAIGEISWAWIYALLLFIMTWVMATIYMKKAAAFDHMAEKIWKEDDLDRREAQ</sequence>
<dbReference type="AlphaFoldDB" id="A0A5B8Z108"/>
<feature type="transmembrane region" description="Helical" evidence="1">
    <location>
        <begin position="69"/>
        <end position="90"/>
    </location>
</feature>
<evidence type="ECO:0000313" key="3">
    <source>
        <dbReference type="Proteomes" id="UP000321555"/>
    </source>
</evidence>
<feature type="transmembrane region" description="Helical" evidence="1">
    <location>
        <begin position="36"/>
        <end position="57"/>
    </location>
</feature>
<evidence type="ECO:0000313" key="2">
    <source>
        <dbReference type="EMBL" id="QED46684.1"/>
    </source>
</evidence>
<keyword evidence="1" id="KW-1133">Transmembrane helix</keyword>
<protein>
    <submittedName>
        <fullName evidence="2">DUF485 domain-containing protein</fullName>
    </submittedName>
</protein>
<dbReference type="InterPro" id="IPR007436">
    <property type="entry name" value="DUF485"/>
</dbReference>
<keyword evidence="3" id="KW-1185">Reference proteome</keyword>
<proteinExistence type="predicted"/>
<dbReference type="Pfam" id="PF04341">
    <property type="entry name" value="DUF485"/>
    <property type="match status" value="1"/>
</dbReference>
<name>A0A5B8Z108_CYTDA</name>
<reference evidence="3" key="1">
    <citation type="submission" date="2019-08" db="EMBL/GenBank/DDBJ databases">
        <authorList>
            <person name="Zheng X."/>
        </authorList>
    </citation>
    <scope>NUCLEOTIDE SEQUENCE [LARGE SCALE GENOMIC DNA]</scope>
    <source>
        <strain evidence="3">FJAT-25496</strain>
    </source>
</reference>
<accession>A0A5B8Z108</accession>
<gene>
    <name evidence="2" type="ORF">FSZ17_04995</name>
</gene>